<evidence type="ECO:0000313" key="4">
    <source>
        <dbReference type="EMBL" id="KYD32695.1"/>
    </source>
</evidence>
<name>A0A150N7M8_9BACL</name>
<evidence type="ECO:0000256" key="1">
    <source>
        <dbReference type="ARBA" id="ARBA00022737"/>
    </source>
</evidence>
<dbReference type="InterPro" id="IPR019734">
    <property type="entry name" value="TPR_rpt"/>
</dbReference>
<dbReference type="PANTHER" id="PTHR45586:SF1">
    <property type="entry name" value="LIPOPOLYSACCHARIDE ASSEMBLY PROTEIN B"/>
    <property type="match status" value="1"/>
</dbReference>
<evidence type="ECO:0000256" key="3">
    <source>
        <dbReference type="PROSITE-ProRule" id="PRU00339"/>
    </source>
</evidence>
<dbReference type="Pfam" id="PF14559">
    <property type="entry name" value="TPR_19"/>
    <property type="match status" value="1"/>
</dbReference>
<comment type="caution">
    <text evidence="4">The sequence shown here is derived from an EMBL/GenBank/DDBJ whole genome shotgun (WGS) entry which is preliminary data.</text>
</comment>
<dbReference type="SMART" id="SM00028">
    <property type="entry name" value="TPR"/>
    <property type="match status" value="4"/>
</dbReference>
<protein>
    <recommendedName>
        <fullName evidence="6">HTH psq-type domain-containing protein</fullName>
    </recommendedName>
</protein>
<dbReference type="PATRIC" id="fig|153151.4.peg.37"/>
<sequence length="493" mass="58550">MEKQLKSKQQKAKIIPFIQNGEYYFKKGMQAYQQRDLYKAKKYFERAVQYDKNDATFVLQLASVLAELGEYQASNQWLFKIVHELDETMYECFYFLANNFAHLGLFREAMKYAEMYLACDPNGYFVEDTEDLIELLKIDQEDENSDVQDDLIVLQERARFLLEKEKFPEAIRLLETIIANYPEFWSAYNNLALAYFYNGNVQKAQEIVEQVLERNPGNLHALCNLLVFHYYLRNEQQVKRLSDKLACVYPFFIEHRYKLGATFALVGRFDLAFKWLYHLYKMGYDGDDAFYYWLTYVAYYTGREELAKNVWEKVIKVNPDKRGEEPWTFSSLSVDHELRSIIRWFNQTNIAEMLYGLYLLSQSPYKNDPALSIAIRRYLTDHPLLSQFADYFLFHMTETSPSYVINSHIIINELSMKNDQIDENMYISWFSVVVNALPTKERFSNHSAWAAAMEYVWRQQQGQRVTQKWIADKYHISLSTVKKYVKKVKELLS</sequence>
<proteinExistence type="predicted"/>
<keyword evidence="2 3" id="KW-0802">TPR repeat</keyword>
<accession>A0A150N7M8</accession>
<organism evidence="4 5">
    <name type="scientific">Parageobacillus toebii</name>
    <dbReference type="NCBI Taxonomy" id="153151"/>
    <lineage>
        <taxon>Bacteria</taxon>
        <taxon>Bacillati</taxon>
        <taxon>Bacillota</taxon>
        <taxon>Bacilli</taxon>
        <taxon>Bacillales</taxon>
        <taxon>Anoxybacillaceae</taxon>
        <taxon>Parageobacillus</taxon>
    </lineage>
</organism>
<dbReference type="AlphaFoldDB" id="A0A150N7M8"/>
<dbReference type="Proteomes" id="UP000075324">
    <property type="component" value="Unassembled WGS sequence"/>
</dbReference>
<dbReference type="EMBL" id="LQYW01000008">
    <property type="protein sequence ID" value="KYD32695.1"/>
    <property type="molecule type" value="Genomic_DNA"/>
</dbReference>
<dbReference type="InterPro" id="IPR011990">
    <property type="entry name" value="TPR-like_helical_dom_sf"/>
</dbReference>
<dbReference type="Gene3D" id="1.25.40.10">
    <property type="entry name" value="Tetratricopeptide repeat domain"/>
    <property type="match status" value="2"/>
</dbReference>
<evidence type="ECO:0008006" key="6">
    <source>
        <dbReference type="Google" id="ProtNLM"/>
    </source>
</evidence>
<dbReference type="InterPro" id="IPR051012">
    <property type="entry name" value="CellSynth/LPSAsmb/PSIAsmb"/>
</dbReference>
<feature type="repeat" description="TPR" evidence="3">
    <location>
        <begin position="21"/>
        <end position="54"/>
    </location>
</feature>
<keyword evidence="1" id="KW-0677">Repeat</keyword>
<reference evidence="4 5" key="1">
    <citation type="submission" date="2016-01" db="EMBL/GenBank/DDBJ databases">
        <title>Draft Genome Sequences of Seven Thermophilic Sporeformers Isolated from Foods.</title>
        <authorList>
            <person name="Berendsen E.M."/>
            <person name="Wells-Bennik M.H."/>
            <person name="Krawcyk A.O."/>
            <person name="De Jong A."/>
            <person name="Holsappel S."/>
            <person name="Eijlander R.T."/>
            <person name="Kuipers O.P."/>
        </authorList>
    </citation>
    <scope>NUCLEOTIDE SEQUENCE [LARGE SCALE GENOMIC DNA]</scope>
    <source>
        <strain evidence="4 5">B4110</strain>
    </source>
</reference>
<dbReference type="RefSeq" id="WP_062677266.1">
    <property type="nucleotide sequence ID" value="NZ_LQYW01000008.1"/>
</dbReference>
<dbReference type="SUPFAM" id="SSF48452">
    <property type="entry name" value="TPR-like"/>
    <property type="match status" value="2"/>
</dbReference>
<dbReference type="Pfam" id="PF13432">
    <property type="entry name" value="TPR_16"/>
    <property type="match status" value="1"/>
</dbReference>
<dbReference type="PANTHER" id="PTHR45586">
    <property type="entry name" value="TPR REPEAT-CONTAINING PROTEIN PA4667"/>
    <property type="match status" value="1"/>
</dbReference>
<feature type="repeat" description="TPR" evidence="3">
    <location>
        <begin position="185"/>
        <end position="218"/>
    </location>
</feature>
<evidence type="ECO:0000256" key="2">
    <source>
        <dbReference type="ARBA" id="ARBA00022803"/>
    </source>
</evidence>
<dbReference type="PROSITE" id="PS50005">
    <property type="entry name" value="TPR"/>
    <property type="match status" value="2"/>
</dbReference>
<evidence type="ECO:0000313" key="5">
    <source>
        <dbReference type="Proteomes" id="UP000075324"/>
    </source>
</evidence>
<gene>
    <name evidence="4" type="ORF">B4110_3141</name>
</gene>